<evidence type="ECO:0000256" key="4">
    <source>
        <dbReference type="PROSITE-ProRule" id="PRU00134"/>
    </source>
</evidence>
<organism evidence="7 8">
    <name type="scientific">Knufia fluminis</name>
    <dbReference type="NCBI Taxonomy" id="191047"/>
    <lineage>
        <taxon>Eukaryota</taxon>
        <taxon>Fungi</taxon>
        <taxon>Dikarya</taxon>
        <taxon>Ascomycota</taxon>
        <taxon>Pezizomycotina</taxon>
        <taxon>Eurotiomycetes</taxon>
        <taxon>Chaetothyriomycetidae</taxon>
        <taxon>Chaetothyriales</taxon>
        <taxon>Trichomeriaceae</taxon>
        <taxon>Knufia</taxon>
    </lineage>
</organism>
<keyword evidence="3" id="KW-0862">Zinc</keyword>
<dbReference type="InterPro" id="IPR001214">
    <property type="entry name" value="SET_dom"/>
</dbReference>
<gene>
    <name evidence="7" type="ORF">OHC33_005703</name>
</gene>
<evidence type="ECO:0000313" key="8">
    <source>
        <dbReference type="Proteomes" id="UP001316803"/>
    </source>
</evidence>
<evidence type="ECO:0008006" key="9">
    <source>
        <dbReference type="Google" id="ProtNLM"/>
    </source>
</evidence>
<dbReference type="Gene3D" id="2.170.270.10">
    <property type="entry name" value="SET domain"/>
    <property type="match status" value="1"/>
</dbReference>
<feature type="domain" description="MYND-type" evidence="6">
    <location>
        <begin position="48"/>
        <end position="102"/>
    </location>
</feature>
<comment type="caution">
    <text evidence="7">The sequence shown here is derived from an EMBL/GenBank/DDBJ whole genome shotgun (WGS) entry which is preliminary data.</text>
</comment>
<protein>
    <recommendedName>
        <fullName evidence="9">Suppressor of anucleate metulae protein B</fullName>
    </recommendedName>
</protein>
<dbReference type="PANTHER" id="PTHR12197:SF251">
    <property type="entry name" value="EG:BACR7C10.4 PROTEIN"/>
    <property type="match status" value="1"/>
</dbReference>
<evidence type="ECO:0000256" key="1">
    <source>
        <dbReference type="ARBA" id="ARBA00022723"/>
    </source>
</evidence>
<keyword evidence="2 4" id="KW-0863">Zinc-finger</keyword>
<dbReference type="InterPro" id="IPR050869">
    <property type="entry name" value="H3K4_H4K5_MeTrfase"/>
</dbReference>
<accession>A0AAN8I8K2</accession>
<dbReference type="PROSITE" id="PS50280">
    <property type="entry name" value="SET"/>
    <property type="match status" value="1"/>
</dbReference>
<dbReference type="PANTHER" id="PTHR12197">
    <property type="entry name" value="HISTONE-LYSINE N-METHYLTRANSFERASE SMYD"/>
    <property type="match status" value="1"/>
</dbReference>
<dbReference type="PROSITE" id="PS50865">
    <property type="entry name" value="ZF_MYND_2"/>
    <property type="match status" value="1"/>
</dbReference>
<evidence type="ECO:0000313" key="7">
    <source>
        <dbReference type="EMBL" id="KAK5953135.1"/>
    </source>
</evidence>
<dbReference type="CDD" id="cd20071">
    <property type="entry name" value="SET_SMYD"/>
    <property type="match status" value="1"/>
</dbReference>
<sequence length="537" mass="60996">MQGIRVGNAASKGQGLFACRDIPTRATLYTTNELTIAAINTTELSNFCYSCYAGSQPSTEQWYNFGQYRDAELKVCSGCQVARFCGERCQKQAWKKNHKHECKIFKKLRPKVLPEQVRAILTFLLQHDNGLLADGVWSDITNAMSHMDDLRAAGGDTWMSLMLMAKATHEYSQTKVDLNTLLKLFCILKVNGMQLSTTYGDPIGAFLDTTLLKINHSCDGNVMVYRPTYTNGTGWIHRRSDDKATIRLLPLRPIAKGEELTTSYIEFTKHVSDRQKNLQNDYFFTCTCGKCTKDADVAKKLSSTDPTLAKQQATWREEVNTHLELLKNPPYTISSSITALTSVVRVMESSLSFNPADDPYPRAVHELKLLHMDNHKSVDQALICGLKEHLLVGPAIYSSPYYSTRVTNAVYLLQVFALLDDSFNPLPRQDPRLVAQAKSIERKGLSKKSFKYWRLRICIHTRAYIDMAALTDLVEVLRREQVSIGLDRAAFHELVDSEAIKTQGEKEMRSLLDISEERWEMLVRPELKRVEDERDRV</sequence>
<keyword evidence="8" id="KW-1185">Reference proteome</keyword>
<dbReference type="GO" id="GO:0008270">
    <property type="term" value="F:zinc ion binding"/>
    <property type="evidence" value="ECO:0007669"/>
    <property type="project" value="UniProtKB-KW"/>
</dbReference>
<name>A0AAN8I8K2_9EURO</name>
<dbReference type="Proteomes" id="UP001316803">
    <property type="component" value="Unassembled WGS sequence"/>
</dbReference>
<dbReference type="SUPFAM" id="SSF82199">
    <property type="entry name" value="SET domain"/>
    <property type="match status" value="1"/>
</dbReference>
<dbReference type="Gene3D" id="6.10.140.2220">
    <property type="match status" value="1"/>
</dbReference>
<reference evidence="7 8" key="1">
    <citation type="submission" date="2022-12" db="EMBL/GenBank/DDBJ databases">
        <title>Genomic features and morphological characterization of a novel Knufia sp. strain isolated from spacecraft assembly facility.</title>
        <authorList>
            <person name="Teixeira M."/>
            <person name="Chander A.M."/>
            <person name="Stajich J.E."/>
            <person name="Venkateswaran K."/>
        </authorList>
    </citation>
    <scope>NUCLEOTIDE SEQUENCE [LARGE SCALE GENOMIC DNA]</scope>
    <source>
        <strain evidence="7 8">FJI-L2-BK-P2</strain>
    </source>
</reference>
<evidence type="ECO:0000256" key="3">
    <source>
        <dbReference type="ARBA" id="ARBA00022833"/>
    </source>
</evidence>
<dbReference type="EMBL" id="JAKLMC020000012">
    <property type="protein sequence ID" value="KAK5953135.1"/>
    <property type="molecule type" value="Genomic_DNA"/>
</dbReference>
<dbReference type="InterPro" id="IPR002893">
    <property type="entry name" value="Znf_MYND"/>
</dbReference>
<evidence type="ECO:0000259" key="6">
    <source>
        <dbReference type="PROSITE" id="PS50865"/>
    </source>
</evidence>
<dbReference type="Gene3D" id="1.10.220.160">
    <property type="match status" value="1"/>
</dbReference>
<evidence type="ECO:0000259" key="5">
    <source>
        <dbReference type="PROSITE" id="PS50280"/>
    </source>
</evidence>
<evidence type="ECO:0000256" key="2">
    <source>
        <dbReference type="ARBA" id="ARBA00022771"/>
    </source>
</evidence>
<dbReference type="InterPro" id="IPR046341">
    <property type="entry name" value="SET_dom_sf"/>
</dbReference>
<dbReference type="Pfam" id="PF01753">
    <property type="entry name" value="zf-MYND"/>
    <property type="match status" value="1"/>
</dbReference>
<dbReference type="AlphaFoldDB" id="A0AAN8I8K2"/>
<feature type="domain" description="SET" evidence="5">
    <location>
        <begin position="2"/>
        <end position="265"/>
    </location>
</feature>
<dbReference type="GO" id="GO:0005634">
    <property type="term" value="C:nucleus"/>
    <property type="evidence" value="ECO:0007669"/>
    <property type="project" value="TreeGrafter"/>
</dbReference>
<dbReference type="Pfam" id="PF00856">
    <property type="entry name" value="SET"/>
    <property type="match status" value="1"/>
</dbReference>
<keyword evidence="1" id="KW-0479">Metal-binding</keyword>
<proteinExistence type="predicted"/>